<reference evidence="4 5" key="1">
    <citation type="submission" date="2016-08" db="EMBL/GenBank/DDBJ databases">
        <title>A new outlook on sporulation: Clostridium algidixylanolyticum.</title>
        <authorList>
            <person name="Poppleton D.I."/>
            <person name="Gribaldo S."/>
        </authorList>
    </citation>
    <scope>NUCLEOTIDE SEQUENCE [LARGE SCALE GENOMIC DNA]</scope>
    <source>
        <strain evidence="4 5">SPL73</strain>
    </source>
</reference>
<organism evidence="4 5">
    <name type="scientific">Lacrimispora algidixylanolytica</name>
    <dbReference type="NCBI Taxonomy" id="94868"/>
    <lineage>
        <taxon>Bacteria</taxon>
        <taxon>Bacillati</taxon>
        <taxon>Bacillota</taxon>
        <taxon>Clostridia</taxon>
        <taxon>Lachnospirales</taxon>
        <taxon>Lachnospiraceae</taxon>
        <taxon>Lacrimispora</taxon>
    </lineage>
</organism>
<comment type="similarity">
    <text evidence="1">Belongs to the DprA/Smf family.</text>
</comment>
<dbReference type="PANTHER" id="PTHR43022:SF1">
    <property type="entry name" value="PROTEIN SMF"/>
    <property type="match status" value="1"/>
</dbReference>
<name>A0A419SUN2_9FIRM</name>
<dbReference type="Pfam" id="PF02481">
    <property type="entry name" value="DNA_processg_A"/>
    <property type="match status" value="1"/>
</dbReference>
<accession>A0A419SUN2</accession>
<feature type="domain" description="DprA winged helix" evidence="3">
    <location>
        <begin position="306"/>
        <end position="356"/>
    </location>
</feature>
<dbReference type="Proteomes" id="UP000284277">
    <property type="component" value="Unassembled WGS sequence"/>
</dbReference>
<keyword evidence="5" id="KW-1185">Reference proteome</keyword>
<dbReference type="Gene3D" id="3.40.50.450">
    <property type="match status" value="1"/>
</dbReference>
<comment type="caution">
    <text evidence="4">The sequence shown here is derived from an EMBL/GenBank/DDBJ whole genome shotgun (WGS) entry which is preliminary data.</text>
</comment>
<dbReference type="PANTHER" id="PTHR43022">
    <property type="entry name" value="PROTEIN SMF"/>
    <property type="match status" value="1"/>
</dbReference>
<sequence length="366" mass="40678">MVSHEEREYLYWLCHVPFLGAVSIKRLYDYMGSYKGIHNIEGTELQRLGLLKQSYVSAFEECKNRKVTSDRELAGLEHRGIRFVTSHDPEYPNRLYKIYDYPMGVFYKGRLPDKDRPTVAVIGARNCTNYGKQMASYLAKELTACGVQIISGLASGIDGSGHQGALEAKGDTYGILGCGINICYPKENYGLFEQMIEKGGILTEFIPDEAPKPCNFPMRNRIISGLSDVILVIEAREKSGSLITANLGLEQGKEIFALPGRVTDPLSAGCNRLISEGAGVILSPDSILEYFEIQNGKILRVHEKNENGLAKKEKMVYSCLDLQPKNLEEIVSLSGLSVSECMSALIELELNGLILQTSHQYYGKKL</sequence>
<evidence type="ECO:0000259" key="3">
    <source>
        <dbReference type="Pfam" id="PF17782"/>
    </source>
</evidence>
<dbReference type="InterPro" id="IPR036388">
    <property type="entry name" value="WH-like_DNA-bd_sf"/>
</dbReference>
<dbReference type="InterPro" id="IPR041614">
    <property type="entry name" value="DprA_WH"/>
</dbReference>
<evidence type="ECO:0000313" key="4">
    <source>
        <dbReference type="EMBL" id="RKD28924.1"/>
    </source>
</evidence>
<evidence type="ECO:0000256" key="1">
    <source>
        <dbReference type="ARBA" id="ARBA00006525"/>
    </source>
</evidence>
<dbReference type="SUPFAM" id="SSF102405">
    <property type="entry name" value="MCP/YpsA-like"/>
    <property type="match status" value="1"/>
</dbReference>
<dbReference type="OrthoDB" id="9785707at2"/>
<dbReference type="Gene3D" id="1.10.10.10">
    <property type="entry name" value="Winged helix-like DNA-binding domain superfamily/Winged helix DNA-binding domain"/>
    <property type="match status" value="1"/>
</dbReference>
<dbReference type="InterPro" id="IPR057666">
    <property type="entry name" value="DrpA_SLOG"/>
</dbReference>
<evidence type="ECO:0000313" key="5">
    <source>
        <dbReference type="Proteomes" id="UP000284277"/>
    </source>
</evidence>
<dbReference type="NCBIfam" id="TIGR00732">
    <property type="entry name" value="dprA"/>
    <property type="match status" value="1"/>
</dbReference>
<dbReference type="GO" id="GO:0009294">
    <property type="term" value="P:DNA-mediated transformation"/>
    <property type="evidence" value="ECO:0007669"/>
    <property type="project" value="InterPro"/>
</dbReference>
<evidence type="ECO:0000259" key="2">
    <source>
        <dbReference type="Pfam" id="PF02481"/>
    </source>
</evidence>
<dbReference type="EMBL" id="MCIA01000033">
    <property type="protein sequence ID" value="RKD28924.1"/>
    <property type="molecule type" value="Genomic_DNA"/>
</dbReference>
<dbReference type="AlphaFoldDB" id="A0A419SUN2"/>
<dbReference type="RefSeq" id="WP_120198366.1">
    <property type="nucleotide sequence ID" value="NZ_MCIA01000033.1"/>
</dbReference>
<dbReference type="InterPro" id="IPR003488">
    <property type="entry name" value="DprA"/>
</dbReference>
<protein>
    <submittedName>
        <fullName evidence="4">DNA protecting protein DprA</fullName>
    </submittedName>
</protein>
<feature type="domain" description="Smf/DprA SLOG" evidence="2">
    <location>
        <begin position="83"/>
        <end position="291"/>
    </location>
</feature>
<dbReference type="Pfam" id="PF17782">
    <property type="entry name" value="WHD_DprA"/>
    <property type="match status" value="1"/>
</dbReference>
<gene>
    <name evidence="4" type="ORF">BET01_09290</name>
</gene>
<proteinExistence type="inferred from homology"/>